<evidence type="ECO:0000256" key="1">
    <source>
        <dbReference type="SAM" id="MobiDB-lite"/>
    </source>
</evidence>
<accession>A0ABD5ZTG3</accession>
<feature type="region of interest" description="Disordered" evidence="1">
    <location>
        <begin position="44"/>
        <end position="65"/>
    </location>
</feature>
<sequence length="65" mass="7076">AWFVTKQEIEAAKTDVTELDEAYEQVKSSVHGAVDAFYKTPCPHADADSDSTPHPIQGRTLTLAS</sequence>
<evidence type="ECO:0000313" key="2">
    <source>
        <dbReference type="EMBL" id="MFC7236685.1"/>
    </source>
</evidence>
<gene>
    <name evidence="2" type="ORF">ACFQJ4_15405</name>
</gene>
<feature type="non-terminal residue" evidence="2">
    <location>
        <position position="1"/>
    </location>
</feature>
<dbReference type="Proteomes" id="UP001596398">
    <property type="component" value="Unassembled WGS sequence"/>
</dbReference>
<dbReference type="RefSeq" id="WP_382211970.1">
    <property type="nucleotide sequence ID" value="NZ_JBHTAP010000002.1"/>
</dbReference>
<keyword evidence="3" id="KW-1185">Reference proteome</keyword>
<name>A0ABD5ZTG3_9EURY</name>
<reference evidence="2 3" key="1">
    <citation type="journal article" date="2019" name="Int. J. Syst. Evol. Microbiol.">
        <title>The Global Catalogue of Microorganisms (GCM) 10K type strain sequencing project: providing services to taxonomists for standard genome sequencing and annotation.</title>
        <authorList>
            <consortium name="The Broad Institute Genomics Platform"/>
            <consortium name="The Broad Institute Genome Sequencing Center for Infectious Disease"/>
            <person name="Wu L."/>
            <person name="Ma J."/>
        </authorList>
    </citation>
    <scope>NUCLEOTIDE SEQUENCE [LARGE SCALE GENOMIC DNA]</scope>
    <source>
        <strain evidence="2 3">DT85</strain>
    </source>
</reference>
<organism evidence="2 3">
    <name type="scientific">Halosegnis marinus</name>
    <dbReference type="NCBI Taxonomy" id="3034023"/>
    <lineage>
        <taxon>Archaea</taxon>
        <taxon>Methanobacteriati</taxon>
        <taxon>Methanobacteriota</taxon>
        <taxon>Stenosarchaea group</taxon>
        <taxon>Halobacteria</taxon>
        <taxon>Halobacteriales</taxon>
        <taxon>Natronomonadaceae</taxon>
        <taxon>Halosegnis</taxon>
    </lineage>
</organism>
<evidence type="ECO:0000313" key="3">
    <source>
        <dbReference type="Proteomes" id="UP001596398"/>
    </source>
</evidence>
<feature type="compositionally biased region" description="Polar residues" evidence="1">
    <location>
        <begin position="50"/>
        <end position="65"/>
    </location>
</feature>
<proteinExistence type="predicted"/>
<comment type="caution">
    <text evidence="2">The sequence shown here is derived from an EMBL/GenBank/DDBJ whole genome shotgun (WGS) entry which is preliminary data.</text>
</comment>
<dbReference type="EMBL" id="JBHTAP010000002">
    <property type="protein sequence ID" value="MFC7236685.1"/>
    <property type="molecule type" value="Genomic_DNA"/>
</dbReference>
<protein>
    <submittedName>
        <fullName evidence="2">Uncharacterized protein</fullName>
    </submittedName>
</protein>
<dbReference type="AlphaFoldDB" id="A0ABD5ZTG3"/>